<name>A0ABQ6JN34_9ACTN</name>
<accession>A0ABQ6JN34</accession>
<feature type="region of interest" description="Disordered" evidence="1">
    <location>
        <begin position="93"/>
        <end position="144"/>
    </location>
</feature>
<dbReference type="Proteomes" id="UP001157017">
    <property type="component" value="Unassembled WGS sequence"/>
</dbReference>
<proteinExistence type="predicted"/>
<evidence type="ECO:0000313" key="2">
    <source>
        <dbReference type="EMBL" id="GMA89453.1"/>
    </source>
</evidence>
<comment type="caution">
    <text evidence="2">The sequence shown here is derived from an EMBL/GenBank/DDBJ whole genome shotgun (WGS) entry which is preliminary data.</text>
</comment>
<evidence type="ECO:0000256" key="1">
    <source>
        <dbReference type="SAM" id="MobiDB-lite"/>
    </source>
</evidence>
<organism evidence="2 3">
    <name type="scientific">Angustibacter aerolatus</name>
    <dbReference type="NCBI Taxonomy" id="1162965"/>
    <lineage>
        <taxon>Bacteria</taxon>
        <taxon>Bacillati</taxon>
        <taxon>Actinomycetota</taxon>
        <taxon>Actinomycetes</taxon>
        <taxon>Kineosporiales</taxon>
        <taxon>Kineosporiaceae</taxon>
    </lineage>
</organism>
<reference evidence="3" key="1">
    <citation type="journal article" date="2019" name="Int. J. Syst. Evol. Microbiol.">
        <title>The Global Catalogue of Microorganisms (GCM) 10K type strain sequencing project: providing services to taxonomists for standard genome sequencing and annotation.</title>
        <authorList>
            <consortium name="The Broad Institute Genomics Platform"/>
            <consortium name="The Broad Institute Genome Sequencing Center for Infectious Disease"/>
            <person name="Wu L."/>
            <person name="Ma J."/>
        </authorList>
    </citation>
    <scope>NUCLEOTIDE SEQUENCE [LARGE SCALE GENOMIC DNA]</scope>
    <source>
        <strain evidence="3">NBRC 108730</strain>
    </source>
</reference>
<feature type="compositionally biased region" description="Low complexity" evidence="1">
    <location>
        <begin position="112"/>
        <end position="136"/>
    </location>
</feature>
<keyword evidence="3" id="KW-1185">Reference proteome</keyword>
<dbReference type="EMBL" id="BSUZ01000003">
    <property type="protein sequence ID" value="GMA89453.1"/>
    <property type="molecule type" value="Genomic_DNA"/>
</dbReference>
<evidence type="ECO:0000313" key="3">
    <source>
        <dbReference type="Proteomes" id="UP001157017"/>
    </source>
</evidence>
<protein>
    <submittedName>
        <fullName evidence="2">Uncharacterized protein</fullName>
    </submittedName>
</protein>
<sequence>MSTRGRRAVISARLLSAHGDEQAVLFWSATTEETAVAAARALLDARVEAVRTLAKTRQHVEDTRTALVDAETGDAAAYSAAVQAGWTEQELRRVGFGAPARRAPGRPRAPRRGAGTRPGADPANAPANDASDGSAGTTPLASVG</sequence>
<gene>
    <name evidence="2" type="ORF">GCM10025868_47030</name>
</gene>